<dbReference type="OrthoDB" id="9784736at2"/>
<accession>A0A420WII7</accession>
<dbReference type="GO" id="GO:0008168">
    <property type="term" value="F:methyltransferase activity"/>
    <property type="evidence" value="ECO:0007669"/>
    <property type="project" value="UniProtKB-KW"/>
</dbReference>
<dbReference type="EMBL" id="RBII01000001">
    <property type="protein sequence ID" value="RKQ70851.1"/>
    <property type="molecule type" value="Genomic_DNA"/>
</dbReference>
<evidence type="ECO:0000259" key="4">
    <source>
        <dbReference type="Pfam" id="PF01479"/>
    </source>
</evidence>
<gene>
    <name evidence="6" type="ORF">DES40_0153</name>
</gene>
<comment type="similarity">
    <text evidence="2">Belongs to the TlyA family.</text>
</comment>
<dbReference type="PANTHER" id="PTHR32319:SF0">
    <property type="entry name" value="BACTERIAL HEMOLYSIN-LIKE PROTEIN"/>
    <property type="match status" value="1"/>
</dbReference>
<dbReference type="GO" id="GO:0032259">
    <property type="term" value="P:methylation"/>
    <property type="evidence" value="ECO:0007669"/>
    <property type="project" value="UniProtKB-KW"/>
</dbReference>
<dbReference type="Proteomes" id="UP000282211">
    <property type="component" value="Unassembled WGS sequence"/>
</dbReference>
<dbReference type="InterPro" id="IPR002877">
    <property type="entry name" value="RNA_MeTrfase_FtsJ_dom"/>
</dbReference>
<evidence type="ECO:0000256" key="3">
    <source>
        <dbReference type="PROSITE-ProRule" id="PRU00182"/>
    </source>
</evidence>
<evidence type="ECO:0000256" key="2">
    <source>
        <dbReference type="ARBA" id="ARBA00029460"/>
    </source>
</evidence>
<keyword evidence="1 3" id="KW-0694">RNA-binding</keyword>
<dbReference type="Gene3D" id="3.10.290.10">
    <property type="entry name" value="RNA-binding S4 domain"/>
    <property type="match status" value="1"/>
</dbReference>
<sequence length="240" mass="25182">MRADQYLVTHGHYESRARAQSAIKAGKVTVDGAVVRKASQTIPIAAVVNAEPEHPWVSRGGIKLAYALDTFNFDPTGLNCLDVGSSTGGFTQVLLANGAAHVCAVDVGREQFHNELRGHPKITLLESQDARGLTSELIGFSPDLIVCDASFIALSKVLAVPLSLAAKGASLISLVKPQFEVGRDGIGRGGLVKDNSLALASVAQVKAWLDSIGWAIEGEGLSPIKGGSGNVEYLLKASLR</sequence>
<dbReference type="AlphaFoldDB" id="A0A420WII7"/>
<feature type="domain" description="RNA-binding S4" evidence="4">
    <location>
        <begin position="1"/>
        <end position="42"/>
    </location>
</feature>
<evidence type="ECO:0000313" key="7">
    <source>
        <dbReference type="Proteomes" id="UP000282211"/>
    </source>
</evidence>
<dbReference type="RefSeq" id="WP_121098673.1">
    <property type="nucleotide sequence ID" value="NZ_RBII01000001.1"/>
</dbReference>
<dbReference type="CDD" id="cd00165">
    <property type="entry name" value="S4"/>
    <property type="match status" value="1"/>
</dbReference>
<dbReference type="SUPFAM" id="SSF53335">
    <property type="entry name" value="S-adenosyl-L-methionine-dependent methyltransferases"/>
    <property type="match status" value="1"/>
</dbReference>
<dbReference type="PIRSF" id="PIRSF005578">
    <property type="entry name" value="TlyA"/>
    <property type="match status" value="1"/>
</dbReference>
<keyword evidence="6" id="KW-0489">Methyltransferase</keyword>
<keyword evidence="6" id="KW-0808">Transferase</keyword>
<feature type="domain" description="Ribosomal RNA methyltransferase FtsJ" evidence="5">
    <location>
        <begin position="56"/>
        <end position="235"/>
    </location>
</feature>
<dbReference type="Pfam" id="PF01728">
    <property type="entry name" value="FtsJ"/>
    <property type="match status" value="1"/>
</dbReference>
<dbReference type="CDD" id="cd02440">
    <property type="entry name" value="AdoMet_MTases"/>
    <property type="match status" value="1"/>
</dbReference>
<organism evidence="6 7">
    <name type="scientific">Litorimonas taeanensis</name>
    <dbReference type="NCBI Taxonomy" id="568099"/>
    <lineage>
        <taxon>Bacteria</taxon>
        <taxon>Pseudomonadati</taxon>
        <taxon>Pseudomonadota</taxon>
        <taxon>Alphaproteobacteria</taxon>
        <taxon>Maricaulales</taxon>
        <taxon>Robiginitomaculaceae</taxon>
    </lineage>
</organism>
<evidence type="ECO:0000256" key="1">
    <source>
        <dbReference type="ARBA" id="ARBA00022884"/>
    </source>
</evidence>
<reference evidence="6 7" key="1">
    <citation type="submission" date="2018-10" db="EMBL/GenBank/DDBJ databases">
        <title>Genomic Encyclopedia of Type Strains, Phase IV (KMG-IV): sequencing the most valuable type-strain genomes for metagenomic binning, comparative biology and taxonomic classification.</title>
        <authorList>
            <person name="Goeker M."/>
        </authorList>
    </citation>
    <scope>NUCLEOTIDE SEQUENCE [LARGE SCALE GENOMIC DNA]</scope>
    <source>
        <strain evidence="6 7">DSM 22008</strain>
    </source>
</reference>
<evidence type="ECO:0000259" key="5">
    <source>
        <dbReference type="Pfam" id="PF01728"/>
    </source>
</evidence>
<dbReference type="InterPro" id="IPR002942">
    <property type="entry name" value="S4_RNA-bd"/>
</dbReference>
<dbReference type="InterPro" id="IPR036986">
    <property type="entry name" value="S4_RNA-bd_sf"/>
</dbReference>
<dbReference type="InterPro" id="IPR004538">
    <property type="entry name" value="Hemolysin_A/TlyA"/>
</dbReference>
<comment type="caution">
    <text evidence="6">The sequence shown here is derived from an EMBL/GenBank/DDBJ whole genome shotgun (WGS) entry which is preliminary data.</text>
</comment>
<name>A0A420WII7_9PROT</name>
<dbReference type="Gene3D" id="3.40.50.150">
    <property type="entry name" value="Vaccinia Virus protein VP39"/>
    <property type="match status" value="1"/>
</dbReference>
<dbReference type="InterPro" id="IPR047048">
    <property type="entry name" value="TlyA"/>
</dbReference>
<evidence type="ECO:0000313" key="6">
    <source>
        <dbReference type="EMBL" id="RKQ70851.1"/>
    </source>
</evidence>
<dbReference type="InterPro" id="IPR029063">
    <property type="entry name" value="SAM-dependent_MTases_sf"/>
</dbReference>
<dbReference type="Pfam" id="PF01479">
    <property type="entry name" value="S4"/>
    <property type="match status" value="1"/>
</dbReference>
<keyword evidence="7" id="KW-1185">Reference proteome</keyword>
<protein>
    <submittedName>
        <fullName evidence="6">23S rRNA (Cytidine1920-2'-O)/16S rRNA (Cytidine1409-2'-O)-methyltransferase</fullName>
    </submittedName>
</protein>
<dbReference type="PROSITE" id="PS50889">
    <property type="entry name" value="S4"/>
    <property type="match status" value="1"/>
</dbReference>
<dbReference type="GO" id="GO:0003723">
    <property type="term" value="F:RNA binding"/>
    <property type="evidence" value="ECO:0007669"/>
    <property type="project" value="UniProtKB-KW"/>
</dbReference>
<dbReference type="InParanoid" id="A0A420WII7"/>
<proteinExistence type="inferred from homology"/>
<dbReference type="PANTHER" id="PTHR32319">
    <property type="entry name" value="BACTERIAL HEMOLYSIN-LIKE PROTEIN"/>
    <property type="match status" value="1"/>
</dbReference>
<dbReference type="SUPFAM" id="SSF55174">
    <property type="entry name" value="Alpha-L RNA-binding motif"/>
    <property type="match status" value="1"/>
</dbReference>